<dbReference type="AlphaFoldDB" id="A0A5B8ULB2"/>
<dbReference type="Proteomes" id="UP000321204">
    <property type="component" value="Chromosome"/>
</dbReference>
<proteinExistence type="predicted"/>
<dbReference type="GO" id="GO:0110001">
    <property type="term" value="C:toxin-antitoxin complex"/>
    <property type="evidence" value="ECO:0007669"/>
    <property type="project" value="InterPro"/>
</dbReference>
<dbReference type="KEGG" id="fgg:FSB75_13285"/>
<accession>A0A5B8ULB2</accession>
<reference evidence="1 2" key="1">
    <citation type="journal article" date="2015" name="Int. J. Syst. Evol. Microbiol.">
        <title>Flavisolibacter ginsenosidimutans sp. nov., with ginsenoside-converting activity isolated from soil used for cultivating ginseng.</title>
        <authorList>
            <person name="Zhao Y."/>
            <person name="Liu Q."/>
            <person name="Kang M.S."/>
            <person name="Jin F."/>
            <person name="Yu H."/>
            <person name="Im W.T."/>
        </authorList>
    </citation>
    <scope>NUCLEOTIDE SEQUENCE [LARGE SCALE GENOMIC DNA]</scope>
    <source>
        <strain evidence="1 2">Gsoil 636</strain>
    </source>
</reference>
<evidence type="ECO:0000313" key="1">
    <source>
        <dbReference type="EMBL" id="QEC56830.1"/>
    </source>
</evidence>
<dbReference type="GO" id="GO:0003723">
    <property type="term" value="F:RNA binding"/>
    <property type="evidence" value="ECO:0007669"/>
    <property type="project" value="InterPro"/>
</dbReference>
<name>A0A5B8ULB2_9BACT</name>
<dbReference type="InterPro" id="IPR018669">
    <property type="entry name" value="Toxin_HigB"/>
</dbReference>
<organism evidence="1 2">
    <name type="scientific">Flavisolibacter ginsenosidimutans</name>
    <dbReference type="NCBI Taxonomy" id="661481"/>
    <lineage>
        <taxon>Bacteria</taxon>
        <taxon>Pseudomonadati</taxon>
        <taxon>Bacteroidota</taxon>
        <taxon>Chitinophagia</taxon>
        <taxon>Chitinophagales</taxon>
        <taxon>Chitinophagaceae</taxon>
        <taxon>Flavisolibacter</taxon>
    </lineage>
</organism>
<dbReference type="EMBL" id="CP042433">
    <property type="protein sequence ID" value="QEC56830.1"/>
    <property type="molecule type" value="Genomic_DNA"/>
</dbReference>
<keyword evidence="2" id="KW-1185">Reference proteome</keyword>
<sequence>MKVHLIKRQSIEGYMLLNARSRISFRIWLNLLKQSDWQEPKDIMETFGAADLLGNGSDRVVFNIAGNNYRMICKYHFGVTKVYLYVKWIGTHAEYTELCDDEKQYNISIY</sequence>
<dbReference type="OrthoDB" id="9799912at2"/>
<dbReference type="Pfam" id="PF09907">
    <property type="entry name" value="HigB_toxin"/>
    <property type="match status" value="1"/>
</dbReference>
<evidence type="ECO:0000313" key="2">
    <source>
        <dbReference type="Proteomes" id="UP000321204"/>
    </source>
</evidence>
<dbReference type="RefSeq" id="WP_146788348.1">
    <property type="nucleotide sequence ID" value="NZ_BAABIO010000003.1"/>
</dbReference>
<protein>
    <submittedName>
        <fullName evidence="1">Type II toxin-antitoxin system HigB family toxin</fullName>
    </submittedName>
</protein>
<dbReference type="GO" id="GO:0004519">
    <property type="term" value="F:endonuclease activity"/>
    <property type="evidence" value="ECO:0007669"/>
    <property type="project" value="InterPro"/>
</dbReference>
<gene>
    <name evidence="1" type="ORF">FSB75_13285</name>
</gene>